<comment type="caution">
    <text evidence="3">The sequence shown here is derived from an EMBL/GenBank/DDBJ whole genome shotgun (WGS) entry which is preliminary data.</text>
</comment>
<organism evidence="3">
    <name type="scientific">marine sediment metagenome</name>
    <dbReference type="NCBI Taxonomy" id="412755"/>
    <lineage>
        <taxon>unclassified sequences</taxon>
        <taxon>metagenomes</taxon>
        <taxon>ecological metagenomes</taxon>
    </lineage>
</organism>
<dbReference type="EMBL" id="BARU01017600">
    <property type="protein sequence ID" value="GAH61286.1"/>
    <property type="molecule type" value="Genomic_DNA"/>
</dbReference>
<dbReference type="SUPFAM" id="SSF50249">
    <property type="entry name" value="Nucleic acid-binding proteins"/>
    <property type="match status" value="1"/>
</dbReference>
<feature type="non-terminal residue" evidence="3">
    <location>
        <position position="163"/>
    </location>
</feature>
<dbReference type="PROSITE" id="PS50126">
    <property type="entry name" value="S1"/>
    <property type="match status" value="1"/>
</dbReference>
<dbReference type="AlphaFoldDB" id="X1GTP1"/>
<keyword evidence="1" id="KW-0271">Exosome</keyword>
<reference evidence="3" key="1">
    <citation type="journal article" date="2014" name="Front. Microbiol.">
        <title>High frequency of phylogenetically diverse reductive dehalogenase-homologous genes in deep subseafloor sedimentary metagenomes.</title>
        <authorList>
            <person name="Kawai M."/>
            <person name="Futagami T."/>
            <person name="Toyoda A."/>
            <person name="Takaki Y."/>
            <person name="Nishi S."/>
            <person name="Hori S."/>
            <person name="Arai W."/>
            <person name="Tsubouchi T."/>
            <person name="Morono Y."/>
            <person name="Uchiyama I."/>
            <person name="Ito T."/>
            <person name="Fujiyama A."/>
            <person name="Inagaki F."/>
            <person name="Takami H."/>
        </authorList>
    </citation>
    <scope>NUCLEOTIDE SEQUENCE</scope>
    <source>
        <strain evidence="3">Expedition CK06-06</strain>
    </source>
</reference>
<dbReference type="GO" id="GO:0000178">
    <property type="term" value="C:exosome (RNase complex)"/>
    <property type="evidence" value="ECO:0007669"/>
    <property type="project" value="UniProtKB-KW"/>
</dbReference>
<dbReference type="SMART" id="SM00316">
    <property type="entry name" value="S1"/>
    <property type="match status" value="1"/>
</dbReference>
<dbReference type="InterPro" id="IPR012340">
    <property type="entry name" value="NA-bd_OB-fold"/>
</dbReference>
<evidence type="ECO:0000259" key="2">
    <source>
        <dbReference type="PROSITE" id="PS50126"/>
    </source>
</evidence>
<dbReference type="GO" id="GO:0006396">
    <property type="term" value="P:RNA processing"/>
    <property type="evidence" value="ECO:0007669"/>
    <property type="project" value="InterPro"/>
</dbReference>
<dbReference type="SUPFAM" id="SSF110324">
    <property type="entry name" value="Ribosomal L27 protein-like"/>
    <property type="match status" value="1"/>
</dbReference>
<dbReference type="InterPro" id="IPR039771">
    <property type="entry name" value="Csl4"/>
</dbReference>
<feature type="domain" description="S1 motif" evidence="2">
    <location>
        <begin position="70"/>
        <end position="146"/>
    </location>
</feature>
<sequence length="163" mass="18593">MTKNTKDGEYAFIGQRLGVVEEYLPDRNSTYADKGVIYATRSGRIYIDSHKKKISVKRFDERKRQNMKIGDIVIGMINFVRKYSVGVEVYIINNNVKFYSGYLGNVHVSQISRNYIEKIEDALQKTDIIRARVSKLKYNEVDLVTDQPNLGVISADCSRCGGP</sequence>
<accession>X1GTP1</accession>
<gene>
    <name evidence="3" type="ORF">S03H2_29179</name>
</gene>
<dbReference type="Gene3D" id="2.40.50.140">
    <property type="entry name" value="Nucleic acid-binding proteins"/>
    <property type="match status" value="1"/>
</dbReference>
<name>X1GTP1_9ZZZZ</name>
<dbReference type="Gene3D" id="2.40.50.100">
    <property type="match status" value="1"/>
</dbReference>
<dbReference type="PANTHER" id="PTHR12686">
    <property type="entry name" value="3'-5' EXORIBONUCLEASE CSL4-RELATED"/>
    <property type="match status" value="1"/>
</dbReference>
<dbReference type="GO" id="GO:0003676">
    <property type="term" value="F:nucleic acid binding"/>
    <property type="evidence" value="ECO:0007669"/>
    <property type="project" value="InterPro"/>
</dbReference>
<proteinExistence type="predicted"/>
<protein>
    <recommendedName>
        <fullName evidence="2">S1 motif domain-containing protein</fullName>
    </recommendedName>
</protein>
<evidence type="ECO:0000256" key="1">
    <source>
        <dbReference type="ARBA" id="ARBA00022835"/>
    </source>
</evidence>
<dbReference type="PANTHER" id="PTHR12686:SF8">
    <property type="entry name" value="EXOSOME COMPLEX COMPONENT CSL4"/>
    <property type="match status" value="1"/>
</dbReference>
<dbReference type="InterPro" id="IPR003029">
    <property type="entry name" value="S1_domain"/>
</dbReference>
<dbReference type="NCBIfam" id="NF034126">
    <property type="entry name" value="PRK09521.1"/>
    <property type="match status" value="1"/>
</dbReference>
<evidence type="ECO:0000313" key="3">
    <source>
        <dbReference type="EMBL" id="GAH61286.1"/>
    </source>
</evidence>